<accession>A0ACC0AVW9</accession>
<organism evidence="1 2">
    <name type="scientific">Catharanthus roseus</name>
    <name type="common">Madagascar periwinkle</name>
    <name type="synonym">Vinca rosea</name>
    <dbReference type="NCBI Taxonomy" id="4058"/>
    <lineage>
        <taxon>Eukaryota</taxon>
        <taxon>Viridiplantae</taxon>
        <taxon>Streptophyta</taxon>
        <taxon>Embryophyta</taxon>
        <taxon>Tracheophyta</taxon>
        <taxon>Spermatophyta</taxon>
        <taxon>Magnoliopsida</taxon>
        <taxon>eudicotyledons</taxon>
        <taxon>Gunneridae</taxon>
        <taxon>Pentapetalae</taxon>
        <taxon>asterids</taxon>
        <taxon>lamiids</taxon>
        <taxon>Gentianales</taxon>
        <taxon>Apocynaceae</taxon>
        <taxon>Rauvolfioideae</taxon>
        <taxon>Vinceae</taxon>
        <taxon>Catharanthinae</taxon>
        <taxon>Catharanthus</taxon>
    </lineage>
</organism>
<dbReference type="EMBL" id="CM044705">
    <property type="protein sequence ID" value="KAI5663616.1"/>
    <property type="molecule type" value="Genomic_DNA"/>
</dbReference>
<reference evidence="2" key="1">
    <citation type="journal article" date="2023" name="Nat. Plants">
        <title>Single-cell RNA sequencing provides a high-resolution roadmap for understanding the multicellular compartmentation of specialized metabolism.</title>
        <authorList>
            <person name="Sun S."/>
            <person name="Shen X."/>
            <person name="Li Y."/>
            <person name="Li Y."/>
            <person name="Wang S."/>
            <person name="Li R."/>
            <person name="Zhang H."/>
            <person name="Shen G."/>
            <person name="Guo B."/>
            <person name="Wei J."/>
            <person name="Xu J."/>
            <person name="St-Pierre B."/>
            <person name="Chen S."/>
            <person name="Sun C."/>
        </authorList>
    </citation>
    <scope>NUCLEOTIDE SEQUENCE [LARGE SCALE GENOMIC DNA]</scope>
</reference>
<sequence length="141" mass="15499">MDGVNRPNRLTLSVTGAAAPQPPLVASPLLHCQRRFRESLCTVTAQQVGREKELVHASHQVMKIQSPRNKIVYRGKLDGFDFRSSSDNIALKHVPLLPSLFTADSPSSSFCCGTAVSFLPLLLRLPPTAAYGRMEMIIIEL</sequence>
<proteinExistence type="predicted"/>
<evidence type="ECO:0000313" key="1">
    <source>
        <dbReference type="EMBL" id="KAI5663616.1"/>
    </source>
</evidence>
<evidence type="ECO:0000313" key="2">
    <source>
        <dbReference type="Proteomes" id="UP001060085"/>
    </source>
</evidence>
<dbReference type="Proteomes" id="UP001060085">
    <property type="component" value="Linkage Group LG05"/>
</dbReference>
<protein>
    <submittedName>
        <fullName evidence="1">Uncharacterized protein</fullName>
    </submittedName>
</protein>
<gene>
    <name evidence="1" type="ORF">M9H77_22939</name>
</gene>
<keyword evidence="2" id="KW-1185">Reference proteome</keyword>
<comment type="caution">
    <text evidence="1">The sequence shown here is derived from an EMBL/GenBank/DDBJ whole genome shotgun (WGS) entry which is preliminary data.</text>
</comment>
<name>A0ACC0AVW9_CATRO</name>